<accession>A0A8S1QY21</accession>
<feature type="domain" description="Tyrosine specific protein phosphatases" evidence="6">
    <location>
        <begin position="80"/>
        <end position="140"/>
    </location>
</feature>
<organism evidence="7 8">
    <name type="scientific">Paramecium sonneborni</name>
    <dbReference type="NCBI Taxonomy" id="65129"/>
    <lineage>
        <taxon>Eukaryota</taxon>
        <taxon>Sar</taxon>
        <taxon>Alveolata</taxon>
        <taxon>Ciliophora</taxon>
        <taxon>Intramacronucleata</taxon>
        <taxon>Oligohymenophorea</taxon>
        <taxon>Peniculida</taxon>
        <taxon>Parameciidae</taxon>
        <taxon>Paramecium</taxon>
    </lineage>
</organism>
<proteinExistence type="inferred from homology"/>
<evidence type="ECO:0000313" key="7">
    <source>
        <dbReference type="EMBL" id="CAD8120329.1"/>
    </source>
</evidence>
<sequence>MQNIQQQQSIKKHEGATLILEDKYKLYLGDLDDAQNKQWLKSHQICCVITVANGQPISYYDNTIKHHYYFIDDKADFKIQKYFSKVFHDIDRELQNTNVLIHCAAGISRSATFVIGYLIKRKQMSYKQAFNYVKSRRPMIRPNPGFQSILESLEQKQ</sequence>
<dbReference type="Proteomes" id="UP000692954">
    <property type="component" value="Unassembled WGS sequence"/>
</dbReference>
<dbReference type="EC" id="3.1.3.48" evidence="2"/>
<comment type="caution">
    <text evidence="7">The sequence shown here is derived from an EMBL/GenBank/DDBJ whole genome shotgun (WGS) entry which is preliminary data.</text>
</comment>
<dbReference type="GO" id="GO:0008330">
    <property type="term" value="F:protein tyrosine/threonine phosphatase activity"/>
    <property type="evidence" value="ECO:0007669"/>
    <property type="project" value="TreeGrafter"/>
</dbReference>
<dbReference type="InterPro" id="IPR000340">
    <property type="entry name" value="Dual-sp_phosphatase_cat-dom"/>
</dbReference>
<dbReference type="CDD" id="cd14498">
    <property type="entry name" value="DSP"/>
    <property type="match status" value="1"/>
</dbReference>
<reference evidence="7" key="1">
    <citation type="submission" date="2021-01" db="EMBL/GenBank/DDBJ databases">
        <authorList>
            <consortium name="Genoscope - CEA"/>
            <person name="William W."/>
        </authorList>
    </citation>
    <scope>NUCLEOTIDE SEQUENCE</scope>
</reference>
<dbReference type="InterPro" id="IPR016130">
    <property type="entry name" value="Tyr_Pase_AS"/>
</dbReference>
<dbReference type="EMBL" id="CAJJDN010000125">
    <property type="protein sequence ID" value="CAD8120329.1"/>
    <property type="molecule type" value="Genomic_DNA"/>
</dbReference>
<dbReference type="Pfam" id="PF00782">
    <property type="entry name" value="DSPc"/>
    <property type="match status" value="1"/>
</dbReference>
<dbReference type="PROSITE" id="PS50056">
    <property type="entry name" value="TYR_PHOSPHATASE_2"/>
    <property type="match status" value="1"/>
</dbReference>
<dbReference type="PANTHER" id="PTHR10159:SF519">
    <property type="entry name" value="DUAL SPECIFICITY PROTEIN PHOSPHATASE MPK3"/>
    <property type="match status" value="1"/>
</dbReference>
<dbReference type="InterPro" id="IPR020422">
    <property type="entry name" value="TYR_PHOSPHATASE_DUAL_dom"/>
</dbReference>
<evidence type="ECO:0000256" key="2">
    <source>
        <dbReference type="ARBA" id="ARBA00013064"/>
    </source>
</evidence>
<protein>
    <recommendedName>
        <fullName evidence="2">protein-tyrosine-phosphatase</fullName>
        <ecNumber evidence="2">3.1.3.48</ecNumber>
    </recommendedName>
</protein>
<comment type="similarity">
    <text evidence="1">Belongs to the protein-tyrosine phosphatase family. Non-receptor class dual specificity subfamily.</text>
</comment>
<evidence type="ECO:0000256" key="3">
    <source>
        <dbReference type="ARBA" id="ARBA00022801"/>
    </source>
</evidence>
<evidence type="ECO:0000259" key="5">
    <source>
        <dbReference type="PROSITE" id="PS50054"/>
    </source>
</evidence>
<dbReference type="PROSITE" id="PS00383">
    <property type="entry name" value="TYR_PHOSPHATASE_1"/>
    <property type="match status" value="1"/>
</dbReference>
<dbReference type="GO" id="GO:0043409">
    <property type="term" value="P:negative regulation of MAPK cascade"/>
    <property type="evidence" value="ECO:0007669"/>
    <property type="project" value="TreeGrafter"/>
</dbReference>
<evidence type="ECO:0000313" key="8">
    <source>
        <dbReference type="Proteomes" id="UP000692954"/>
    </source>
</evidence>
<name>A0A8S1QY21_9CILI</name>
<evidence type="ECO:0000256" key="1">
    <source>
        <dbReference type="ARBA" id="ARBA00008601"/>
    </source>
</evidence>
<dbReference type="InterPro" id="IPR000387">
    <property type="entry name" value="Tyr_Pase_dom"/>
</dbReference>
<keyword evidence="8" id="KW-1185">Reference proteome</keyword>
<keyword evidence="3" id="KW-0378">Hydrolase</keyword>
<evidence type="ECO:0000256" key="4">
    <source>
        <dbReference type="ARBA" id="ARBA00022912"/>
    </source>
</evidence>
<evidence type="ECO:0000259" key="6">
    <source>
        <dbReference type="PROSITE" id="PS50056"/>
    </source>
</evidence>
<gene>
    <name evidence="7" type="ORF">PSON_ATCC_30995.1.T1250146</name>
</gene>
<dbReference type="GO" id="GO:0017017">
    <property type="term" value="F:MAP kinase tyrosine/serine/threonine phosphatase activity"/>
    <property type="evidence" value="ECO:0007669"/>
    <property type="project" value="TreeGrafter"/>
</dbReference>
<keyword evidence="4" id="KW-0904">Protein phosphatase</keyword>
<dbReference type="SMART" id="SM00195">
    <property type="entry name" value="DSPc"/>
    <property type="match status" value="1"/>
</dbReference>
<feature type="domain" description="Tyrosine-protein phosphatase" evidence="5">
    <location>
        <begin position="18"/>
        <end position="157"/>
    </location>
</feature>
<dbReference type="AlphaFoldDB" id="A0A8S1QY21"/>
<dbReference type="PROSITE" id="PS50054">
    <property type="entry name" value="TYR_PHOSPHATASE_DUAL"/>
    <property type="match status" value="1"/>
</dbReference>
<dbReference type="OrthoDB" id="287730at2759"/>
<dbReference type="GO" id="GO:0005737">
    <property type="term" value="C:cytoplasm"/>
    <property type="evidence" value="ECO:0007669"/>
    <property type="project" value="TreeGrafter"/>
</dbReference>
<dbReference type="GO" id="GO:0033550">
    <property type="term" value="F:MAP kinase tyrosine phosphatase activity"/>
    <property type="evidence" value="ECO:0007669"/>
    <property type="project" value="TreeGrafter"/>
</dbReference>
<dbReference type="PANTHER" id="PTHR10159">
    <property type="entry name" value="DUAL SPECIFICITY PROTEIN PHOSPHATASE"/>
    <property type="match status" value="1"/>
</dbReference>